<feature type="transmembrane region" description="Helical" evidence="7">
    <location>
        <begin position="168"/>
        <end position="189"/>
    </location>
</feature>
<dbReference type="Pfam" id="PF26158">
    <property type="entry name" value="Claudin_TMEM179-179B"/>
    <property type="match status" value="1"/>
</dbReference>
<dbReference type="InterPro" id="IPR029673">
    <property type="entry name" value="TMEM179"/>
</dbReference>
<feature type="transmembrane region" description="Helical" evidence="7">
    <location>
        <begin position="12"/>
        <end position="31"/>
    </location>
</feature>
<evidence type="ECO:0000256" key="7">
    <source>
        <dbReference type="SAM" id="Phobius"/>
    </source>
</evidence>
<accession>A0A067QWK8</accession>
<proteinExistence type="inferred from homology"/>
<evidence type="ECO:0000256" key="3">
    <source>
        <dbReference type="ARBA" id="ARBA00022989"/>
    </source>
</evidence>
<feature type="transmembrane region" description="Helical" evidence="7">
    <location>
        <begin position="105"/>
        <end position="129"/>
    </location>
</feature>
<dbReference type="InterPro" id="IPR059010">
    <property type="entry name" value="TMEM179-179B"/>
</dbReference>
<evidence type="ECO:0008006" key="10">
    <source>
        <dbReference type="Google" id="ProtNLM"/>
    </source>
</evidence>
<evidence type="ECO:0000256" key="4">
    <source>
        <dbReference type="ARBA" id="ARBA00023136"/>
    </source>
</evidence>
<reference evidence="8 9" key="1">
    <citation type="journal article" date="2014" name="Nat. Commun.">
        <title>Molecular traces of alternative social organization in a termite genome.</title>
        <authorList>
            <person name="Terrapon N."/>
            <person name="Li C."/>
            <person name="Robertson H.M."/>
            <person name="Ji L."/>
            <person name="Meng X."/>
            <person name="Booth W."/>
            <person name="Chen Z."/>
            <person name="Childers C.P."/>
            <person name="Glastad K.M."/>
            <person name="Gokhale K."/>
            <person name="Gowin J."/>
            <person name="Gronenberg W."/>
            <person name="Hermansen R.A."/>
            <person name="Hu H."/>
            <person name="Hunt B.G."/>
            <person name="Huylmans A.K."/>
            <person name="Khalil S.M."/>
            <person name="Mitchell R.D."/>
            <person name="Munoz-Torres M.C."/>
            <person name="Mustard J.A."/>
            <person name="Pan H."/>
            <person name="Reese J.T."/>
            <person name="Scharf M.E."/>
            <person name="Sun F."/>
            <person name="Vogel H."/>
            <person name="Xiao J."/>
            <person name="Yang W."/>
            <person name="Yang Z."/>
            <person name="Yang Z."/>
            <person name="Zhou J."/>
            <person name="Zhu J."/>
            <person name="Brent C.S."/>
            <person name="Elsik C.G."/>
            <person name="Goodisman M.A."/>
            <person name="Liberles D.A."/>
            <person name="Roe R.M."/>
            <person name="Vargo E.L."/>
            <person name="Vilcinskas A."/>
            <person name="Wang J."/>
            <person name="Bornberg-Bauer E."/>
            <person name="Korb J."/>
            <person name="Zhang G."/>
            <person name="Liebig J."/>
        </authorList>
    </citation>
    <scope>NUCLEOTIDE SEQUENCE [LARGE SCALE GENOMIC DNA]</scope>
    <source>
        <tissue evidence="8">Whole organism</tissue>
    </source>
</reference>
<organism evidence="8 9">
    <name type="scientific">Zootermopsis nevadensis</name>
    <name type="common">Dampwood termite</name>
    <dbReference type="NCBI Taxonomy" id="136037"/>
    <lineage>
        <taxon>Eukaryota</taxon>
        <taxon>Metazoa</taxon>
        <taxon>Ecdysozoa</taxon>
        <taxon>Arthropoda</taxon>
        <taxon>Hexapoda</taxon>
        <taxon>Insecta</taxon>
        <taxon>Pterygota</taxon>
        <taxon>Neoptera</taxon>
        <taxon>Polyneoptera</taxon>
        <taxon>Dictyoptera</taxon>
        <taxon>Blattodea</taxon>
        <taxon>Blattoidea</taxon>
        <taxon>Termitoidae</taxon>
        <taxon>Termopsidae</taxon>
        <taxon>Zootermopsis</taxon>
    </lineage>
</organism>
<dbReference type="STRING" id="136037.A0A067QWK8"/>
<dbReference type="eggNOG" id="ENOG502QW4U">
    <property type="taxonomic scope" value="Eukaryota"/>
</dbReference>
<evidence type="ECO:0000313" key="9">
    <source>
        <dbReference type="Proteomes" id="UP000027135"/>
    </source>
</evidence>
<evidence type="ECO:0000313" key="8">
    <source>
        <dbReference type="EMBL" id="KDR14542.1"/>
    </source>
</evidence>
<keyword evidence="3 7" id="KW-1133">Transmembrane helix</keyword>
<feature type="compositionally biased region" description="Basic and acidic residues" evidence="6">
    <location>
        <begin position="216"/>
        <end position="230"/>
    </location>
</feature>
<feature type="region of interest" description="Disordered" evidence="6">
    <location>
        <begin position="212"/>
        <end position="249"/>
    </location>
</feature>
<dbReference type="PANTHER" id="PTHR31872:SF4">
    <property type="entry name" value="TRANSMEMBRANE PROTEIN 179"/>
    <property type="match status" value="1"/>
</dbReference>
<keyword evidence="9" id="KW-1185">Reference proteome</keyword>
<dbReference type="AlphaFoldDB" id="A0A067QWK8"/>
<name>A0A067QWK8_ZOONE</name>
<dbReference type="OMA" id="WNETHDE"/>
<evidence type="ECO:0000256" key="5">
    <source>
        <dbReference type="ARBA" id="ARBA00093776"/>
    </source>
</evidence>
<dbReference type="InParanoid" id="A0A067QWK8"/>
<dbReference type="EMBL" id="KK852874">
    <property type="protein sequence ID" value="KDR14542.1"/>
    <property type="molecule type" value="Genomic_DNA"/>
</dbReference>
<gene>
    <name evidence="8" type="ORF">L798_11701</name>
</gene>
<sequence>MVLTNILLLSQIAGYVVALILSLCITVPMSLHQDEFKGHCLLFSTGVWQEEDGQFKVDWASQAYCNYTIFVGVILFVTSAVQIYRMSMYLYKGTDSSFLSAFVDVLGSLFLCAMTIVAALMITLGFLVWCDEMTKRFPSCDLAAGNAIDLADGIDTSGFPIEMGTAQFGAWASWACWVGLTVFAVLKLCRYHQLENMRVSMYRERQRLINGSNSSARHENRTGGRDDKEGISQAQEHAADKTLASPPPV</sequence>
<dbReference type="Proteomes" id="UP000027135">
    <property type="component" value="Unassembled WGS sequence"/>
</dbReference>
<feature type="transmembrane region" description="Helical" evidence="7">
    <location>
        <begin position="67"/>
        <end position="84"/>
    </location>
</feature>
<evidence type="ECO:0000256" key="1">
    <source>
        <dbReference type="ARBA" id="ARBA00004141"/>
    </source>
</evidence>
<comment type="similarity">
    <text evidence="5">Belongs to the TMEM179 family.</text>
</comment>
<comment type="subcellular location">
    <subcellularLocation>
        <location evidence="1">Membrane</location>
        <topology evidence="1">Multi-pass membrane protein</topology>
    </subcellularLocation>
</comment>
<evidence type="ECO:0000256" key="2">
    <source>
        <dbReference type="ARBA" id="ARBA00022692"/>
    </source>
</evidence>
<protein>
    <recommendedName>
        <fullName evidence="10">Transmembrane protein 179</fullName>
    </recommendedName>
</protein>
<keyword evidence="2 7" id="KW-0812">Transmembrane</keyword>
<dbReference type="PANTHER" id="PTHR31872">
    <property type="entry name" value="TRANSMEMBRANE PROTEIN 179"/>
    <property type="match status" value="1"/>
</dbReference>
<keyword evidence="4 7" id="KW-0472">Membrane</keyword>
<dbReference type="FunCoup" id="A0A067QWK8">
    <property type="interactions" value="152"/>
</dbReference>
<evidence type="ECO:0000256" key="6">
    <source>
        <dbReference type="SAM" id="MobiDB-lite"/>
    </source>
</evidence>